<evidence type="ECO:0000313" key="5">
    <source>
        <dbReference type="Proteomes" id="UP000001449"/>
    </source>
</evidence>
<accession>B8CCT5</accession>
<dbReference type="PaxDb" id="35128-Thaps24928"/>
<dbReference type="GO" id="GO:0004022">
    <property type="term" value="F:alcohol dehydrogenase (NAD+) activity"/>
    <property type="evidence" value="ECO:0000318"/>
    <property type="project" value="GO_Central"/>
</dbReference>
<keyword evidence="1" id="KW-0560">Oxidoreductase</keyword>
<evidence type="ECO:0000256" key="2">
    <source>
        <dbReference type="SAM" id="MobiDB-lite"/>
    </source>
</evidence>
<dbReference type="HOGENOM" id="CLU_658057_0_0_1"/>
<reference evidence="4 5" key="1">
    <citation type="journal article" date="2004" name="Science">
        <title>The genome of the diatom Thalassiosira pseudonana: ecology, evolution, and metabolism.</title>
        <authorList>
            <person name="Armbrust E.V."/>
            <person name="Berges J.A."/>
            <person name="Bowler C."/>
            <person name="Green B.R."/>
            <person name="Martinez D."/>
            <person name="Putnam N.H."/>
            <person name="Zhou S."/>
            <person name="Allen A.E."/>
            <person name="Apt K.E."/>
            <person name="Bechner M."/>
            <person name="Brzezinski M.A."/>
            <person name="Chaal B.K."/>
            <person name="Chiovitti A."/>
            <person name="Davis A.K."/>
            <person name="Demarest M.S."/>
            <person name="Detter J.C."/>
            <person name="Glavina T."/>
            <person name="Goodstein D."/>
            <person name="Hadi M.Z."/>
            <person name="Hellsten U."/>
            <person name="Hildebrand M."/>
            <person name="Jenkins B.D."/>
            <person name="Jurka J."/>
            <person name="Kapitonov V.V."/>
            <person name="Kroger N."/>
            <person name="Lau W.W."/>
            <person name="Lane T.W."/>
            <person name="Larimer F.W."/>
            <person name="Lippmeier J.C."/>
            <person name="Lucas S."/>
            <person name="Medina M."/>
            <person name="Montsant A."/>
            <person name="Obornik M."/>
            <person name="Parker M.S."/>
            <person name="Palenik B."/>
            <person name="Pazour G.J."/>
            <person name="Richardson P.M."/>
            <person name="Rynearson T.A."/>
            <person name="Saito M.A."/>
            <person name="Schwartz D.C."/>
            <person name="Thamatrakoln K."/>
            <person name="Valentin K."/>
            <person name="Vardi A."/>
            <person name="Wilkerson F.P."/>
            <person name="Rokhsar D.S."/>
        </authorList>
    </citation>
    <scope>NUCLEOTIDE SEQUENCE [LARGE SCALE GENOMIC DNA]</scope>
    <source>
        <strain evidence="4 5">CCMP1335</strain>
    </source>
</reference>
<evidence type="ECO:0000256" key="1">
    <source>
        <dbReference type="ARBA" id="ARBA00023002"/>
    </source>
</evidence>
<dbReference type="InParanoid" id="B8CCT5"/>
<dbReference type="eggNOG" id="ENOG502RPUE">
    <property type="taxonomic scope" value="Eukaryota"/>
</dbReference>
<dbReference type="KEGG" id="tps:THAPSDRAFT_24928"/>
<dbReference type="InterPro" id="IPR001670">
    <property type="entry name" value="ADH_Fe/GldA"/>
</dbReference>
<reference evidence="4 5" key="2">
    <citation type="journal article" date="2008" name="Nature">
        <title>The Phaeodactylum genome reveals the evolutionary history of diatom genomes.</title>
        <authorList>
            <person name="Bowler C."/>
            <person name="Allen A.E."/>
            <person name="Badger J.H."/>
            <person name="Grimwood J."/>
            <person name="Jabbari K."/>
            <person name="Kuo A."/>
            <person name="Maheswari U."/>
            <person name="Martens C."/>
            <person name="Maumus F."/>
            <person name="Otillar R.P."/>
            <person name="Rayko E."/>
            <person name="Salamov A."/>
            <person name="Vandepoele K."/>
            <person name="Beszteri B."/>
            <person name="Gruber A."/>
            <person name="Heijde M."/>
            <person name="Katinka M."/>
            <person name="Mock T."/>
            <person name="Valentin K."/>
            <person name="Verret F."/>
            <person name="Berges J.A."/>
            <person name="Brownlee C."/>
            <person name="Cadoret J.P."/>
            <person name="Chiovitti A."/>
            <person name="Choi C.J."/>
            <person name="Coesel S."/>
            <person name="De Martino A."/>
            <person name="Detter J.C."/>
            <person name="Durkin C."/>
            <person name="Falciatore A."/>
            <person name="Fournet J."/>
            <person name="Haruta M."/>
            <person name="Huysman M.J."/>
            <person name="Jenkins B.D."/>
            <person name="Jiroutova K."/>
            <person name="Jorgensen R.E."/>
            <person name="Joubert Y."/>
            <person name="Kaplan A."/>
            <person name="Kroger N."/>
            <person name="Kroth P.G."/>
            <person name="La Roche J."/>
            <person name="Lindquist E."/>
            <person name="Lommer M."/>
            <person name="Martin-Jezequel V."/>
            <person name="Lopez P.J."/>
            <person name="Lucas S."/>
            <person name="Mangogna M."/>
            <person name="McGinnis K."/>
            <person name="Medlin L.K."/>
            <person name="Montsant A."/>
            <person name="Oudot-Le Secq M.P."/>
            <person name="Napoli C."/>
            <person name="Obornik M."/>
            <person name="Parker M.S."/>
            <person name="Petit J.L."/>
            <person name="Porcel B.M."/>
            <person name="Poulsen N."/>
            <person name="Robison M."/>
            <person name="Rychlewski L."/>
            <person name="Rynearson T.A."/>
            <person name="Schmutz J."/>
            <person name="Shapiro H."/>
            <person name="Siaut M."/>
            <person name="Stanley M."/>
            <person name="Sussman M.R."/>
            <person name="Taylor A.R."/>
            <person name="Vardi A."/>
            <person name="von Dassow P."/>
            <person name="Vyverman W."/>
            <person name="Willis A."/>
            <person name="Wyrwicz L.S."/>
            <person name="Rokhsar D.S."/>
            <person name="Weissenbach J."/>
            <person name="Armbrust E.V."/>
            <person name="Green B.R."/>
            <person name="Van de Peer Y."/>
            <person name="Grigoriev I.V."/>
        </authorList>
    </citation>
    <scope>NUCLEOTIDE SEQUENCE [LARGE SCALE GENOMIC DNA]</scope>
    <source>
        <strain evidence="4 5">CCMP1335</strain>
    </source>
</reference>
<dbReference type="Proteomes" id="UP000001449">
    <property type="component" value="Chromosome 14"/>
</dbReference>
<dbReference type="GO" id="GO:0005739">
    <property type="term" value="C:mitochondrion"/>
    <property type="evidence" value="ECO:0000318"/>
    <property type="project" value="GO_Central"/>
</dbReference>
<protein>
    <recommendedName>
        <fullName evidence="3">Alcohol dehydrogenase iron-type/glycerol dehydrogenase GldA domain-containing protein</fullName>
    </recommendedName>
</protein>
<dbReference type="EMBL" id="CM000649">
    <property type="protein sequence ID" value="EED88833.1"/>
    <property type="molecule type" value="Genomic_DNA"/>
</dbReference>
<feature type="region of interest" description="Disordered" evidence="2">
    <location>
        <begin position="135"/>
        <end position="171"/>
    </location>
</feature>
<dbReference type="PANTHER" id="PTHR11496:SF83">
    <property type="entry name" value="HYDROXYACID-OXOACID TRANSHYDROGENASE, MITOCHONDRIAL"/>
    <property type="match status" value="1"/>
</dbReference>
<evidence type="ECO:0000313" key="4">
    <source>
        <dbReference type="EMBL" id="EED88833.1"/>
    </source>
</evidence>
<dbReference type="InterPro" id="IPR039697">
    <property type="entry name" value="Alcohol_dehydrogenase_Fe"/>
</dbReference>
<dbReference type="SUPFAM" id="SSF56796">
    <property type="entry name" value="Dehydroquinate synthase-like"/>
    <property type="match status" value="1"/>
</dbReference>
<dbReference type="Gene3D" id="1.20.1090.10">
    <property type="entry name" value="Dehydroquinate synthase-like - alpha domain"/>
    <property type="match status" value="1"/>
</dbReference>
<sequence length="418" mass="45094">MSSSSSTFSLDVPPESLPTGMKSVHINQPFQSTALSTIDSFGAKKVFVLANNSSRRFIVSDEDGEMLLVNELQQRGILAAPLCTSIGMGGGELGLLQACDEAYKSDADCVVTVGGGAVQDAGKFIRLWLSTRSDANKDGNNEEDGGVEKASVKGLQAASSRDPMPELPPQIALPNSFAMAEPTSVAGLTTTDNIKSGAAHPSLIPTVIIYDPALSEGLPDWVRFGTAARCVEHAIGAITHPKANVEIRKRALEGLRLIHTHLLELISNPECKEAQSYLYLGGFEAVRALSTGCYPALGHLVENHYSARFNVHQGSCSGILSARIMQYHLEKSKEYQVDISKCLGADGTPAPRLVRDLIAKLPGVSKEHAEENVTDEMIREFAVWEWKNHSGRLNQLSPKPFGGVDDVFRMLTLPLEDI</sequence>
<proteinExistence type="predicted"/>
<dbReference type="STRING" id="35128.B8CCT5"/>
<feature type="compositionally biased region" description="Basic and acidic residues" evidence="2">
    <location>
        <begin position="135"/>
        <end position="151"/>
    </location>
</feature>
<gene>
    <name evidence="4" type="ORF">THAPSDRAFT_24928</name>
</gene>
<name>B8CCT5_THAPS</name>
<evidence type="ECO:0000259" key="3">
    <source>
        <dbReference type="Pfam" id="PF00465"/>
    </source>
</evidence>
<dbReference type="AlphaFoldDB" id="B8CCT5"/>
<dbReference type="Pfam" id="PF00465">
    <property type="entry name" value="Fe-ADH"/>
    <property type="match status" value="1"/>
</dbReference>
<dbReference type="RefSeq" id="XP_002293824.1">
    <property type="nucleotide sequence ID" value="XM_002293788.1"/>
</dbReference>
<organism evidence="4 5">
    <name type="scientific">Thalassiosira pseudonana</name>
    <name type="common">Marine diatom</name>
    <name type="synonym">Cyclotella nana</name>
    <dbReference type="NCBI Taxonomy" id="35128"/>
    <lineage>
        <taxon>Eukaryota</taxon>
        <taxon>Sar</taxon>
        <taxon>Stramenopiles</taxon>
        <taxon>Ochrophyta</taxon>
        <taxon>Bacillariophyta</taxon>
        <taxon>Coscinodiscophyceae</taxon>
        <taxon>Thalassiosirophycidae</taxon>
        <taxon>Thalassiosirales</taxon>
        <taxon>Thalassiosiraceae</taxon>
        <taxon>Thalassiosira</taxon>
    </lineage>
</organism>
<dbReference type="GeneID" id="7451586"/>
<dbReference type="GO" id="GO:0046872">
    <property type="term" value="F:metal ion binding"/>
    <property type="evidence" value="ECO:0007669"/>
    <property type="project" value="InterPro"/>
</dbReference>
<dbReference type="PANTHER" id="PTHR11496">
    <property type="entry name" value="ALCOHOL DEHYDROGENASE"/>
    <property type="match status" value="1"/>
</dbReference>
<feature type="domain" description="Alcohol dehydrogenase iron-type/glycerol dehydrogenase GldA" evidence="3">
    <location>
        <begin position="94"/>
        <end position="212"/>
    </location>
</feature>
<dbReference type="OMA" id="HTAHYNH"/>
<keyword evidence="5" id="KW-1185">Reference proteome</keyword>
<dbReference type="Gene3D" id="3.40.50.1970">
    <property type="match status" value="1"/>
</dbReference>